<dbReference type="GeneID" id="94426403"/>
<reference evidence="2 3" key="1">
    <citation type="journal article" date="2017" name="Int. J. Parasitol.">
        <title>The genome of the protozoan parasite Cystoisospora suis and a reverse vaccinology approach to identify vaccine candidates.</title>
        <authorList>
            <person name="Palmieri N."/>
            <person name="Shrestha A."/>
            <person name="Ruttkowski B."/>
            <person name="Beck T."/>
            <person name="Vogl C."/>
            <person name="Tomley F."/>
            <person name="Blake D.P."/>
            <person name="Joachim A."/>
        </authorList>
    </citation>
    <scope>NUCLEOTIDE SEQUENCE [LARGE SCALE GENOMIC DNA]</scope>
    <source>
        <strain evidence="2 3">Wien I</strain>
    </source>
</reference>
<feature type="compositionally biased region" description="Basic and acidic residues" evidence="1">
    <location>
        <begin position="242"/>
        <end position="278"/>
    </location>
</feature>
<protein>
    <submittedName>
        <fullName evidence="2">Uncharacterized protein</fullName>
    </submittedName>
</protein>
<feature type="compositionally biased region" description="Acidic residues" evidence="1">
    <location>
        <begin position="507"/>
        <end position="521"/>
    </location>
</feature>
<organism evidence="2 3">
    <name type="scientific">Cystoisospora suis</name>
    <dbReference type="NCBI Taxonomy" id="483139"/>
    <lineage>
        <taxon>Eukaryota</taxon>
        <taxon>Sar</taxon>
        <taxon>Alveolata</taxon>
        <taxon>Apicomplexa</taxon>
        <taxon>Conoidasida</taxon>
        <taxon>Coccidia</taxon>
        <taxon>Eucoccidiorida</taxon>
        <taxon>Eimeriorina</taxon>
        <taxon>Sarcocystidae</taxon>
        <taxon>Cystoisospora</taxon>
    </lineage>
</organism>
<dbReference type="AlphaFoldDB" id="A0A2C6KGK1"/>
<feature type="compositionally biased region" description="Basic and acidic residues" evidence="1">
    <location>
        <begin position="694"/>
        <end position="725"/>
    </location>
</feature>
<evidence type="ECO:0000256" key="1">
    <source>
        <dbReference type="SAM" id="MobiDB-lite"/>
    </source>
</evidence>
<dbReference type="GO" id="GO:0005847">
    <property type="term" value="C:mRNA cleavage and polyadenylation specificity factor complex"/>
    <property type="evidence" value="ECO:0007669"/>
    <property type="project" value="TreeGrafter"/>
</dbReference>
<feature type="region of interest" description="Disordered" evidence="1">
    <location>
        <begin position="231"/>
        <end position="280"/>
    </location>
</feature>
<feature type="region of interest" description="Disordered" evidence="1">
    <location>
        <begin position="395"/>
        <end position="447"/>
    </location>
</feature>
<dbReference type="PANTHER" id="PTHR13484">
    <property type="entry name" value="FIP1-LIKE 1 PROTEIN"/>
    <property type="match status" value="1"/>
</dbReference>
<dbReference type="VEuPathDB" id="ToxoDB:CSUI_002994"/>
<feature type="region of interest" description="Disordered" evidence="1">
    <location>
        <begin position="85"/>
        <end position="119"/>
    </location>
</feature>
<dbReference type="EMBL" id="MIGC01001260">
    <property type="protein sequence ID" value="PHJ23161.1"/>
    <property type="molecule type" value="Genomic_DNA"/>
</dbReference>
<feature type="compositionally biased region" description="Acidic residues" evidence="1">
    <location>
        <begin position="395"/>
        <end position="411"/>
    </location>
</feature>
<dbReference type="PANTHER" id="PTHR13484:SF0">
    <property type="entry name" value="PRE-MRNA 3'-END-PROCESSING FACTOR FIP1"/>
    <property type="match status" value="1"/>
</dbReference>
<proteinExistence type="predicted"/>
<dbReference type="Proteomes" id="UP000221165">
    <property type="component" value="Unassembled WGS sequence"/>
</dbReference>
<sequence length="939" mass="108384">MSRRSRERGVLYGEGDSLWKTPLCASVYHHTDAGGAEEDEDFLFRRDSHELRRRLWWSEDDDGEEDCLSFQNTLLPPALLVKESSRSRKRFDAQQRRRGKTVERETREPNDKTEEGRDRREIRRMAYRDQRGMLNLENNHVRSDDVSSRHSRESNLFYATSSSSLFTSPLFSSLLPPPVVSSSEGSLGVSPLSASARQEASTIVSPPSIHVEVSGNRTHLEALANGGFVWRADDEEDEEEEERRMIRSDFQENSGRAREGSGGEAREQRRQSERGRESRRIRRTLASLPSYCLQAEDILSTIEAVQRPSLLTRLRGLELRSFVIDDQHFFESLLHHLIALPRSERPPLQVLRIQDYENEDISSFLGQSQKHMFFGAEAEAQRRRFRVFESGNSDLEELAEEDSDEVEEETGTDTKEEERSVEEEEKGDGVRSSPSHFRDDKRGVGGRRGIIKRGRSAFCCCKICRRTRTARRGRSLLFKKKEGGSQEVKNVERRRRREKQRDQGTEVFEEVEKEIGDEEYFEEKKENTNKSSDLEPPPSPRVNPCPSPYPFDDCSSSPYLSSDFSLPPPMWDYEKPFFFYFASSCSPPPSHCPPPPVSFLVIPRMMQRNLKCLLHHFPEINRIELSFPSKKFFPSQEHILDFLGPFAVFLEAFNFDLDPVHLQVVLRGCPCCSQEVEEERERRRATGRRRGVERRREETSGRDGERDRVRTGEVNDHSSKGERKQGPVRQKKKTRKSLLPTKKQPSLRCYLSPCSGSLSHHRQQCLRRMLRDELNVFYVGEQDINNRFKKFENDQFLLGYPSHHPPYVCLVCDEEQLNEDGNQHTIANDDVDNSTEDIEKRSAIYAQIYSEYRESVRRREAVVEKHRKALKVNSPCRNFLACREQGSLSKETTPLSSSSGRRYVLLGFVLKEIVFLRKNSPSPTQPLSPSSDVAPLAQE</sequence>
<keyword evidence="3" id="KW-1185">Reference proteome</keyword>
<accession>A0A2C6KGK1</accession>
<evidence type="ECO:0000313" key="2">
    <source>
        <dbReference type="EMBL" id="PHJ23161.1"/>
    </source>
</evidence>
<dbReference type="RefSeq" id="XP_067924838.1">
    <property type="nucleotide sequence ID" value="XM_068063192.1"/>
</dbReference>
<name>A0A2C6KGK1_9APIC</name>
<feature type="region of interest" description="Disordered" evidence="1">
    <location>
        <begin position="680"/>
        <end position="743"/>
    </location>
</feature>
<feature type="region of interest" description="Disordered" evidence="1">
    <location>
        <begin position="920"/>
        <end position="939"/>
    </location>
</feature>
<evidence type="ECO:0000313" key="3">
    <source>
        <dbReference type="Proteomes" id="UP000221165"/>
    </source>
</evidence>
<feature type="region of interest" description="Disordered" evidence="1">
    <location>
        <begin position="475"/>
        <end position="542"/>
    </location>
</feature>
<feature type="compositionally biased region" description="Low complexity" evidence="1">
    <location>
        <begin position="920"/>
        <end position="931"/>
    </location>
</feature>
<dbReference type="InterPro" id="IPR051187">
    <property type="entry name" value="Pre-mRNA_3'-end_processing_reg"/>
</dbReference>
<gene>
    <name evidence="2" type="ORF">CSUI_002994</name>
</gene>
<dbReference type="OrthoDB" id="334021at2759"/>
<comment type="caution">
    <text evidence="2">The sequence shown here is derived from an EMBL/GenBank/DDBJ whole genome shotgun (WGS) entry which is preliminary data.</text>
</comment>